<reference evidence="3" key="1">
    <citation type="submission" date="2020-04" db="EMBL/GenBank/DDBJ databases">
        <authorList>
            <person name="Zhang T."/>
        </authorList>
    </citation>
    <scope>NUCLEOTIDE SEQUENCE</scope>
    <source>
        <strain evidence="3">HKST-UBA16</strain>
    </source>
</reference>
<feature type="chain" id="PRO_5037752017" description="DUF4134 domain-containing protein" evidence="2">
    <location>
        <begin position="26"/>
        <end position="123"/>
    </location>
</feature>
<evidence type="ECO:0008006" key="5">
    <source>
        <dbReference type="Google" id="ProtNLM"/>
    </source>
</evidence>
<feature type="signal peptide" evidence="2">
    <location>
        <begin position="1"/>
        <end position="25"/>
    </location>
</feature>
<evidence type="ECO:0000313" key="3">
    <source>
        <dbReference type="EMBL" id="MCA9374844.1"/>
    </source>
</evidence>
<sequence length="123" mass="12390">MLKKIAKYGASFAAVSQAFVVAAYAQTASSLIGSGAFSNQATAGGGTLLGFIRTTLNFGIGIAGLIAVGFLVFSGIQYITAGGDDGKVQKATAGITYSVVGLIICFVSVLIVNFVLTEILATA</sequence>
<feature type="transmembrane region" description="Helical" evidence="1">
    <location>
        <begin position="58"/>
        <end position="79"/>
    </location>
</feature>
<reference evidence="3" key="2">
    <citation type="journal article" date="2021" name="Microbiome">
        <title>Successional dynamics and alternative stable states in a saline activated sludge microbial community over 9 years.</title>
        <authorList>
            <person name="Wang Y."/>
            <person name="Ye J."/>
            <person name="Ju F."/>
            <person name="Liu L."/>
            <person name="Boyd J.A."/>
            <person name="Deng Y."/>
            <person name="Parks D.H."/>
            <person name="Jiang X."/>
            <person name="Yin X."/>
            <person name="Woodcroft B.J."/>
            <person name="Tyson G.W."/>
            <person name="Hugenholtz P."/>
            <person name="Polz M.F."/>
            <person name="Zhang T."/>
        </authorList>
    </citation>
    <scope>NUCLEOTIDE SEQUENCE</scope>
    <source>
        <strain evidence="3">HKST-UBA16</strain>
    </source>
</reference>
<dbReference type="Proteomes" id="UP000748332">
    <property type="component" value="Unassembled WGS sequence"/>
</dbReference>
<accession>A0A955HYC6</accession>
<keyword evidence="2" id="KW-0732">Signal</keyword>
<evidence type="ECO:0000256" key="2">
    <source>
        <dbReference type="SAM" id="SignalP"/>
    </source>
</evidence>
<feature type="transmembrane region" description="Helical" evidence="1">
    <location>
        <begin position="91"/>
        <end position="116"/>
    </location>
</feature>
<protein>
    <recommendedName>
        <fullName evidence="5">DUF4134 domain-containing protein</fullName>
    </recommendedName>
</protein>
<organism evidence="3 4">
    <name type="scientific">Candidatus Dojkabacteria bacterium</name>
    <dbReference type="NCBI Taxonomy" id="2099670"/>
    <lineage>
        <taxon>Bacteria</taxon>
        <taxon>Candidatus Dojkabacteria</taxon>
    </lineage>
</organism>
<evidence type="ECO:0000313" key="4">
    <source>
        <dbReference type="Proteomes" id="UP000748332"/>
    </source>
</evidence>
<name>A0A955HYC6_9BACT</name>
<keyword evidence="1" id="KW-0812">Transmembrane</keyword>
<comment type="caution">
    <text evidence="3">The sequence shown here is derived from an EMBL/GenBank/DDBJ whole genome shotgun (WGS) entry which is preliminary data.</text>
</comment>
<gene>
    <name evidence="3" type="ORF">KC622_00775</name>
</gene>
<evidence type="ECO:0000256" key="1">
    <source>
        <dbReference type="SAM" id="Phobius"/>
    </source>
</evidence>
<dbReference type="EMBL" id="JAGQLM010000031">
    <property type="protein sequence ID" value="MCA9374844.1"/>
    <property type="molecule type" value="Genomic_DNA"/>
</dbReference>
<dbReference type="InterPro" id="IPR043993">
    <property type="entry name" value="T4SS_pilin"/>
</dbReference>
<keyword evidence="1" id="KW-1133">Transmembrane helix</keyword>
<keyword evidence="1" id="KW-0472">Membrane</keyword>
<dbReference type="Pfam" id="PF18895">
    <property type="entry name" value="T4SS_pilin"/>
    <property type="match status" value="1"/>
</dbReference>
<proteinExistence type="predicted"/>
<dbReference type="AlphaFoldDB" id="A0A955HYC6"/>